<dbReference type="EMBL" id="JASJQH010009752">
    <property type="protein sequence ID" value="KAK9675127.1"/>
    <property type="molecule type" value="Genomic_DNA"/>
</dbReference>
<gene>
    <name evidence="2" type="ORF">K7432_016633</name>
</gene>
<feature type="chain" id="PRO_5045909615" evidence="1">
    <location>
        <begin position="20"/>
        <end position="122"/>
    </location>
</feature>
<dbReference type="Proteomes" id="UP001479436">
    <property type="component" value="Unassembled WGS sequence"/>
</dbReference>
<keyword evidence="1" id="KW-0732">Signal</keyword>
<keyword evidence="3" id="KW-1185">Reference proteome</keyword>
<reference evidence="2 3" key="1">
    <citation type="submission" date="2023-04" db="EMBL/GenBank/DDBJ databases">
        <title>Genome of Basidiobolus ranarum AG-B5.</title>
        <authorList>
            <person name="Stajich J.E."/>
            <person name="Carter-House D."/>
            <person name="Gryganskyi A."/>
        </authorList>
    </citation>
    <scope>NUCLEOTIDE SEQUENCE [LARGE SCALE GENOMIC DNA]</scope>
    <source>
        <strain evidence="2 3">AG-B5</strain>
    </source>
</reference>
<name>A0ABR2VLH5_9FUNG</name>
<proteinExistence type="predicted"/>
<evidence type="ECO:0000256" key="1">
    <source>
        <dbReference type="SAM" id="SignalP"/>
    </source>
</evidence>
<feature type="signal peptide" evidence="1">
    <location>
        <begin position="1"/>
        <end position="19"/>
    </location>
</feature>
<evidence type="ECO:0000313" key="3">
    <source>
        <dbReference type="Proteomes" id="UP001479436"/>
    </source>
</evidence>
<comment type="caution">
    <text evidence="2">The sequence shown here is derived from an EMBL/GenBank/DDBJ whole genome shotgun (WGS) entry which is preliminary data.</text>
</comment>
<protein>
    <submittedName>
        <fullName evidence="2">Uncharacterized protein</fullName>
    </submittedName>
</protein>
<evidence type="ECO:0000313" key="2">
    <source>
        <dbReference type="EMBL" id="KAK9675127.1"/>
    </source>
</evidence>
<sequence>MRFSATLILVISSIFAVRGQDHSNHGGMSPAPNNTLPMDSPCYTDPTSATCADFKMEDATLDASISSLCKAMSYMPGCSVNKICTDSTTYSAKPWCSKMSIVANVCQNDMPKMAGCKAWVSL</sequence>
<organism evidence="2 3">
    <name type="scientific">Basidiobolus ranarum</name>
    <dbReference type="NCBI Taxonomy" id="34480"/>
    <lineage>
        <taxon>Eukaryota</taxon>
        <taxon>Fungi</taxon>
        <taxon>Fungi incertae sedis</taxon>
        <taxon>Zoopagomycota</taxon>
        <taxon>Entomophthoromycotina</taxon>
        <taxon>Basidiobolomycetes</taxon>
        <taxon>Basidiobolales</taxon>
        <taxon>Basidiobolaceae</taxon>
        <taxon>Basidiobolus</taxon>
    </lineage>
</organism>
<accession>A0ABR2VLH5</accession>
<feature type="non-terminal residue" evidence="2">
    <location>
        <position position="122"/>
    </location>
</feature>